<keyword evidence="5" id="KW-1185">Reference proteome</keyword>
<organism evidence="4 5">
    <name type="scientific">Nesterenkonia aerolata</name>
    <dbReference type="NCBI Taxonomy" id="3074079"/>
    <lineage>
        <taxon>Bacteria</taxon>
        <taxon>Bacillati</taxon>
        <taxon>Actinomycetota</taxon>
        <taxon>Actinomycetes</taxon>
        <taxon>Micrococcales</taxon>
        <taxon>Micrococcaceae</taxon>
        <taxon>Nesterenkonia</taxon>
    </lineage>
</organism>
<evidence type="ECO:0000313" key="4">
    <source>
        <dbReference type="EMBL" id="MDR8018822.1"/>
    </source>
</evidence>
<feature type="compositionally biased region" description="Basic and acidic residues" evidence="2">
    <location>
        <begin position="61"/>
        <end position="77"/>
    </location>
</feature>
<reference evidence="4 5" key="1">
    <citation type="submission" date="2023-09" db="EMBL/GenBank/DDBJ databases">
        <title>Description of three actinobacteria isolated from air of manufacturing shop in a pharmaceutical factory.</title>
        <authorList>
            <person name="Zhang D.-F."/>
        </authorList>
    </citation>
    <scope>NUCLEOTIDE SEQUENCE [LARGE SCALE GENOMIC DNA]</scope>
    <source>
        <strain evidence="4 5">LY-0111</strain>
    </source>
</reference>
<evidence type="ECO:0000313" key="5">
    <source>
        <dbReference type="Proteomes" id="UP001251870"/>
    </source>
</evidence>
<dbReference type="Proteomes" id="UP001251870">
    <property type="component" value="Unassembled WGS sequence"/>
</dbReference>
<dbReference type="InterPro" id="IPR007060">
    <property type="entry name" value="FtsL/DivIC"/>
</dbReference>
<feature type="compositionally biased region" description="Basic and acidic residues" evidence="2">
    <location>
        <begin position="8"/>
        <end position="23"/>
    </location>
</feature>
<keyword evidence="3" id="KW-0812">Transmembrane</keyword>
<feature type="coiled-coil region" evidence="1">
    <location>
        <begin position="119"/>
        <end position="146"/>
    </location>
</feature>
<accession>A0ABU2DQP2</accession>
<feature type="transmembrane region" description="Helical" evidence="3">
    <location>
        <begin position="94"/>
        <end position="113"/>
    </location>
</feature>
<proteinExistence type="predicted"/>
<dbReference type="EMBL" id="JAVKGR010000003">
    <property type="protein sequence ID" value="MDR8018822.1"/>
    <property type="molecule type" value="Genomic_DNA"/>
</dbReference>
<name>A0ABU2DQP2_9MICC</name>
<dbReference type="RefSeq" id="WP_310547811.1">
    <property type="nucleotide sequence ID" value="NZ_JAVKGR010000003.1"/>
</dbReference>
<evidence type="ECO:0000256" key="2">
    <source>
        <dbReference type="SAM" id="MobiDB-lite"/>
    </source>
</evidence>
<feature type="region of interest" description="Disordered" evidence="2">
    <location>
        <begin position="180"/>
        <end position="199"/>
    </location>
</feature>
<keyword evidence="3" id="KW-0472">Membrane</keyword>
<protein>
    <submittedName>
        <fullName evidence="4">Septum formation initiator family protein</fullName>
    </submittedName>
</protein>
<gene>
    <name evidence="4" type="ORF">RIL96_04495</name>
</gene>
<sequence>MTAPEQGDEARRLRPVADEDQHRGQHRDRRRAARNHSAQQRRLAERDQVSGEIRVPARLSAARDRRQAEQRSRERQSGGHRTVSARTAVPERTVSGRMIVLTLVALVVISFMVPTARTYFQQRGEVAELEAEIAQEQQRQEDLESDIARWDDPEYVRQQARERINLVMPDERRYQIVGDLDDAGTDVPENQEPGEVRTDLPWADALWDSVMRSAAE</sequence>
<keyword evidence="1" id="KW-0175">Coiled coil</keyword>
<keyword evidence="3" id="KW-1133">Transmembrane helix</keyword>
<feature type="compositionally biased region" description="Basic residues" evidence="2">
    <location>
        <begin position="24"/>
        <end position="34"/>
    </location>
</feature>
<dbReference type="Pfam" id="PF04977">
    <property type="entry name" value="DivIC"/>
    <property type="match status" value="1"/>
</dbReference>
<evidence type="ECO:0000256" key="3">
    <source>
        <dbReference type="SAM" id="Phobius"/>
    </source>
</evidence>
<feature type="region of interest" description="Disordered" evidence="2">
    <location>
        <begin position="1"/>
        <end position="89"/>
    </location>
</feature>
<evidence type="ECO:0000256" key="1">
    <source>
        <dbReference type="SAM" id="Coils"/>
    </source>
</evidence>
<comment type="caution">
    <text evidence="4">The sequence shown here is derived from an EMBL/GenBank/DDBJ whole genome shotgun (WGS) entry which is preliminary data.</text>
</comment>